<keyword evidence="1" id="KW-0472">Membrane</keyword>
<reference evidence="2 3" key="1">
    <citation type="journal article" date="2019" name="Int. J. Syst. Evol. Microbiol.">
        <title>The Global Catalogue of Microorganisms (GCM) 10K type strain sequencing project: providing services to taxonomists for standard genome sequencing and annotation.</title>
        <authorList>
            <consortium name="The Broad Institute Genomics Platform"/>
            <consortium name="The Broad Institute Genome Sequencing Center for Infectious Disease"/>
            <person name="Wu L."/>
            <person name="Ma J."/>
        </authorList>
    </citation>
    <scope>NUCLEOTIDE SEQUENCE [LARGE SCALE GENOMIC DNA]</scope>
    <source>
        <strain evidence="2 3">JCM 30072</strain>
    </source>
</reference>
<organism evidence="2 3">
    <name type="scientific">Halovenus salina</name>
    <dbReference type="NCBI Taxonomy" id="1510225"/>
    <lineage>
        <taxon>Archaea</taxon>
        <taxon>Methanobacteriati</taxon>
        <taxon>Methanobacteriota</taxon>
        <taxon>Stenosarchaea group</taxon>
        <taxon>Halobacteria</taxon>
        <taxon>Halobacteriales</taxon>
        <taxon>Haloarculaceae</taxon>
        <taxon>Halovenus</taxon>
    </lineage>
</organism>
<evidence type="ECO:0000313" key="3">
    <source>
        <dbReference type="Proteomes" id="UP001596445"/>
    </source>
</evidence>
<keyword evidence="1" id="KW-1133">Transmembrane helix</keyword>
<dbReference type="RefSeq" id="WP_267163558.1">
    <property type="nucleotide sequence ID" value="NZ_CP112972.1"/>
</dbReference>
<keyword evidence="1" id="KW-0812">Transmembrane</keyword>
<feature type="transmembrane region" description="Helical" evidence="1">
    <location>
        <begin position="12"/>
        <end position="31"/>
    </location>
</feature>
<gene>
    <name evidence="2" type="ORF">ACFQQG_05815</name>
</gene>
<dbReference type="Proteomes" id="UP001596445">
    <property type="component" value="Unassembled WGS sequence"/>
</dbReference>
<sequence length="74" mass="7901">MTGTQDGFVIDTWVVLAGVGALALALFSWNALSGDPTWWVGAVGLGCLSLALTRRYPEYDVPLFSVPLGEKSDK</sequence>
<proteinExistence type="predicted"/>
<evidence type="ECO:0000256" key="1">
    <source>
        <dbReference type="SAM" id="Phobius"/>
    </source>
</evidence>
<dbReference type="EMBL" id="JBHSZI010000001">
    <property type="protein sequence ID" value="MFC7057774.1"/>
    <property type="molecule type" value="Genomic_DNA"/>
</dbReference>
<evidence type="ECO:0000313" key="2">
    <source>
        <dbReference type="EMBL" id="MFC7057774.1"/>
    </source>
</evidence>
<comment type="caution">
    <text evidence="2">The sequence shown here is derived from an EMBL/GenBank/DDBJ whole genome shotgun (WGS) entry which is preliminary data.</text>
</comment>
<dbReference type="AlphaFoldDB" id="A0ABD5W2E3"/>
<dbReference type="GeneID" id="76629692"/>
<accession>A0ABD5W2E3</accession>
<name>A0ABD5W2E3_9EURY</name>
<keyword evidence="3" id="KW-1185">Reference proteome</keyword>
<protein>
    <submittedName>
        <fullName evidence="2">Uncharacterized protein</fullName>
    </submittedName>
</protein>